<protein>
    <recommendedName>
        <fullName evidence="7">F-box domain-containing protein</fullName>
    </recommendedName>
</protein>
<dbReference type="SUPFAM" id="SSF81383">
    <property type="entry name" value="F-box domain"/>
    <property type="match status" value="1"/>
</dbReference>
<dbReference type="SUPFAM" id="SSF52047">
    <property type="entry name" value="RNI-like"/>
    <property type="match status" value="2"/>
</dbReference>
<proteinExistence type="predicted"/>
<evidence type="ECO:0000256" key="2">
    <source>
        <dbReference type="SAM" id="MobiDB-lite"/>
    </source>
</evidence>
<feature type="compositionally biased region" description="Polar residues" evidence="2">
    <location>
        <begin position="838"/>
        <end position="851"/>
    </location>
</feature>
<feature type="compositionally biased region" description="Polar residues" evidence="2">
    <location>
        <begin position="789"/>
        <end position="801"/>
    </location>
</feature>
<feature type="region of interest" description="Disordered" evidence="2">
    <location>
        <begin position="835"/>
        <end position="873"/>
    </location>
</feature>
<dbReference type="InterPro" id="IPR036047">
    <property type="entry name" value="F-box-like_dom_sf"/>
</dbReference>
<evidence type="ECO:0008006" key="7">
    <source>
        <dbReference type="Google" id="ProtNLM"/>
    </source>
</evidence>
<dbReference type="AlphaFoldDB" id="A0A9P7DYS6"/>
<dbReference type="GeneID" id="64590744"/>
<dbReference type="EMBL" id="JABBWE010000002">
    <property type="protein sequence ID" value="KAG1806641.1"/>
    <property type="molecule type" value="Genomic_DNA"/>
</dbReference>
<feature type="region of interest" description="Disordered" evidence="2">
    <location>
        <begin position="786"/>
        <end position="819"/>
    </location>
</feature>
<dbReference type="InterPro" id="IPR032675">
    <property type="entry name" value="LRR_dom_sf"/>
</dbReference>
<name>A0A9P7DYS6_9AGAM</name>
<dbReference type="Gene3D" id="3.80.10.10">
    <property type="entry name" value="Ribonuclease Inhibitor"/>
    <property type="match status" value="3"/>
</dbReference>
<feature type="domain" description="F-box" evidence="3">
    <location>
        <begin position="2"/>
        <end position="46"/>
    </location>
</feature>
<evidence type="ECO:0000313" key="6">
    <source>
        <dbReference type="Proteomes" id="UP000719766"/>
    </source>
</evidence>
<feature type="compositionally biased region" description="Polar residues" evidence="2">
    <location>
        <begin position="634"/>
        <end position="655"/>
    </location>
</feature>
<dbReference type="OrthoDB" id="10257471at2759"/>
<dbReference type="SMART" id="SM00367">
    <property type="entry name" value="LRR_CC"/>
    <property type="match status" value="9"/>
</dbReference>
<evidence type="ECO:0000256" key="1">
    <source>
        <dbReference type="ARBA" id="ARBA00022786"/>
    </source>
</evidence>
<dbReference type="InterPro" id="IPR001810">
    <property type="entry name" value="F-box_dom"/>
</dbReference>
<dbReference type="CDD" id="cd09917">
    <property type="entry name" value="F-box_SF"/>
    <property type="match status" value="1"/>
</dbReference>
<dbReference type="GO" id="GO:0005737">
    <property type="term" value="C:cytoplasm"/>
    <property type="evidence" value="ECO:0007669"/>
    <property type="project" value="TreeGrafter"/>
</dbReference>
<feature type="domain" description="F-box/LRR-repeat protein 15-like leucin rich repeat" evidence="4">
    <location>
        <begin position="84"/>
        <end position="239"/>
    </location>
</feature>
<organism evidence="5 6">
    <name type="scientific">Suillus plorans</name>
    <dbReference type="NCBI Taxonomy" id="116603"/>
    <lineage>
        <taxon>Eukaryota</taxon>
        <taxon>Fungi</taxon>
        <taxon>Dikarya</taxon>
        <taxon>Basidiomycota</taxon>
        <taxon>Agaricomycotina</taxon>
        <taxon>Agaricomycetes</taxon>
        <taxon>Agaricomycetidae</taxon>
        <taxon>Boletales</taxon>
        <taxon>Suillineae</taxon>
        <taxon>Suillaceae</taxon>
        <taxon>Suillus</taxon>
    </lineage>
</organism>
<dbReference type="Proteomes" id="UP000719766">
    <property type="component" value="Unassembled WGS sequence"/>
</dbReference>
<accession>A0A9P7DYS6</accession>
<dbReference type="RefSeq" id="XP_041167112.1">
    <property type="nucleotide sequence ID" value="XM_041296980.1"/>
</dbReference>
<dbReference type="InterPro" id="IPR050648">
    <property type="entry name" value="F-box_LRR-repeat"/>
</dbReference>
<feature type="compositionally biased region" description="Polar residues" evidence="2">
    <location>
        <begin position="663"/>
        <end position="675"/>
    </location>
</feature>
<keyword evidence="6" id="KW-1185">Reference proteome</keyword>
<gene>
    <name evidence="5" type="ORF">HD556DRAFT_1224941</name>
</gene>
<dbReference type="PANTHER" id="PTHR13382:SF67">
    <property type="entry name" value="SCF E3 UBIQUITIN LIGASE COMPLEX F-BOX PROTEIN POF2"/>
    <property type="match status" value="1"/>
</dbReference>
<comment type="caution">
    <text evidence="5">The sequence shown here is derived from an EMBL/GenBank/DDBJ whole genome shotgun (WGS) entry which is preliminary data.</text>
</comment>
<evidence type="ECO:0000259" key="4">
    <source>
        <dbReference type="Pfam" id="PF25372"/>
    </source>
</evidence>
<evidence type="ECO:0000313" key="5">
    <source>
        <dbReference type="EMBL" id="KAG1806641.1"/>
    </source>
</evidence>
<dbReference type="Pfam" id="PF25372">
    <property type="entry name" value="DUF7885"/>
    <property type="match status" value="1"/>
</dbReference>
<dbReference type="InterPro" id="IPR006553">
    <property type="entry name" value="Leu-rich_rpt_Cys-con_subtyp"/>
</dbReference>
<evidence type="ECO:0000259" key="3">
    <source>
        <dbReference type="Pfam" id="PF12937"/>
    </source>
</evidence>
<dbReference type="Pfam" id="PF12937">
    <property type="entry name" value="F-box-like"/>
    <property type="match status" value="1"/>
</dbReference>
<dbReference type="InterPro" id="IPR057207">
    <property type="entry name" value="FBXL15_LRR"/>
</dbReference>
<keyword evidence="1" id="KW-0833">Ubl conjugation pathway</keyword>
<sequence length="873" mass="96909">MSQVPPEVLIHILKHLHTPRDLYHSLLVSRSWCECSVELLWHRPAFTRLSTLVKMMRVLSRGDQTFTYSRFIRRLNFLFLGADLTDALFCRLAQCDHLERLTLVNCNSISEDALLRVLPCLPNLVAIDLSGVIETSDQIIIGLSSAARRLQGINLAGCRQVTDAGVYALASSCPLLRRVKLSGVDQVTDGPVSALAKSCPLLLEIDLNNCKRITDISIRDIWTYSTHMREMRLSQCIELTDAAFPAPVKPQVIPRNNPFPAGPLSQDDGLPPLLIPRPLDHLRMLDLTGCALITDDAVDGIISHASKIRNLVLSKCIQLTDRTVENICVLGKHLHYLHLGHAANITDRSIKTLARCCTRLRYVDFANCVLLTDMSVFELSSLPKLRRIGLVRVSNLTDEAIYALAERYSTLERIHLSYCDQISVMAVHFLLQKLHKLTHLSLTGIPSFRKPELQQFCRQPPQEFNMSQRMAFCVYSGSGVAKLRSFLTDLFNTITEDMNADDDETEYDDDFDEGFVEGAMDADMEGGMDGDVDEDFMHDRRYNFHHTPQPASSTLRMHHHPEIITPVSQHPELTMQRDMTLRPGHVSIASSPAVFSANSQSAPAPYALNLQPVAEPSNPVMRRPRFGYQPVIEISTSPPQSDVASNRSTGTQSNGAGFFRTYQEPSSSSGRSNGALTPDYNFAEIGHGRGTEHDNIDHIGPPPHQLARHSFTSTASFNAAAGPSAQGITQVMHSANFDFRHGQNPERHTLMMEQAKMTNNYYPTPSTGSSDRLVPWPPMRTEPLYDVPSHNSQELQASVQAALSPPTDPRDTEGRGRSVRRSFRNTFHAAEHFFFGRGSTSNGQVPESSVPNPWAPGNVNSTGDAAGNGGQPR</sequence>
<feature type="region of interest" description="Disordered" evidence="2">
    <location>
        <begin position="634"/>
        <end position="676"/>
    </location>
</feature>
<dbReference type="PANTHER" id="PTHR13382">
    <property type="entry name" value="MITOCHONDRIAL ATP SYNTHASE COUPLING FACTOR B"/>
    <property type="match status" value="1"/>
</dbReference>
<reference evidence="5" key="1">
    <citation type="journal article" date="2020" name="New Phytol.">
        <title>Comparative genomics reveals dynamic genome evolution in host specialist ectomycorrhizal fungi.</title>
        <authorList>
            <person name="Lofgren L.A."/>
            <person name="Nguyen N.H."/>
            <person name="Vilgalys R."/>
            <person name="Ruytinx J."/>
            <person name="Liao H.L."/>
            <person name="Branco S."/>
            <person name="Kuo A."/>
            <person name="LaButti K."/>
            <person name="Lipzen A."/>
            <person name="Andreopoulos W."/>
            <person name="Pangilinan J."/>
            <person name="Riley R."/>
            <person name="Hundley H."/>
            <person name="Na H."/>
            <person name="Barry K."/>
            <person name="Grigoriev I.V."/>
            <person name="Stajich J.E."/>
            <person name="Kennedy P.G."/>
        </authorList>
    </citation>
    <scope>NUCLEOTIDE SEQUENCE</scope>
    <source>
        <strain evidence="5">S12</strain>
    </source>
</reference>